<dbReference type="Gene3D" id="2.20.130.10">
    <property type="entry name" value="CAC2371-like domains"/>
    <property type="match status" value="1"/>
</dbReference>
<dbReference type="EMBL" id="OY288114">
    <property type="protein sequence ID" value="CAJ0857750.1"/>
    <property type="molecule type" value="Genomic_DNA"/>
</dbReference>
<evidence type="ECO:0000259" key="2">
    <source>
        <dbReference type="Pfam" id="PF13649"/>
    </source>
</evidence>
<evidence type="ECO:0000256" key="1">
    <source>
        <dbReference type="ARBA" id="ARBA00022679"/>
    </source>
</evidence>
<dbReference type="PANTHER" id="PTHR43861">
    <property type="entry name" value="TRANS-ACONITATE 2-METHYLTRANSFERASE-RELATED"/>
    <property type="match status" value="1"/>
</dbReference>
<feature type="domain" description="Methyltransferase" evidence="2">
    <location>
        <begin position="42"/>
        <end position="136"/>
    </location>
</feature>
<keyword evidence="1" id="KW-0808">Transferase</keyword>
<dbReference type="CDD" id="cd02440">
    <property type="entry name" value="AdoMet_MTases"/>
    <property type="match status" value="1"/>
</dbReference>
<dbReference type="InterPro" id="IPR029063">
    <property type="entry name" value="SAM-dependent_MTases_sf"/>
</dbReference>
<dbReference type="AlphaFoldDB" id="A0AA48LYN7"/>
<gene>
    <name evidence="3" type="ORF">AMST5_01048</name>
</gene>
<organism evidence="3">
    <name type="scientific">freshwater sediment metagenome</name>
    <dbReference type="NCBI Taxonomy" id="556182"/>
    <lineage>
        <taxon>unclassified sequences</taxon>
        <taxon>metagenomes</taxon>
        <taxon>ecological metagenomes</taxon>
    </lineage>
</organism>
<proteinExistence type="predicted"/>
<dbReference type="Pfam" id="PF13649">
    <property type="entry name" value="Methyltransf_25"/>
    <property type="match status" value="1"/>
</dbReference>
<name>A0AA48LYN7_9ZZZZ</name>
<dbReference type="Gene3D" id="3.40.50.150">
    <property type="entry name" value="Vaccinia Virus protein VP39"/>
    <property type="match status" value="1"/>
</dbReference>
<dbReference type="SUPFAM" id="SSF53335">
    <property type="entry name" value="S-adenosyl-L-methionine-dependent methyltransferases"/>
    <property type="match status" value="1"/>
</dbReference>
<evidence type="ECO:0000313" key="3">
    <source>
        <dbReference type="EMBL" id="CAJ0857750.1"/>
    </source>
</evidence>
<dbReference type="GO" id="GO:0016740">
    <property type="term" value="F:transferase activity"/>
    <property type="evidence" value="ECO:0007669"/>
    <property type="project" value="UniProtKB-KW"/>
</dbReference>
<sequence length="244" mass="26850">MHDYYRSDLAHIHDTGFGQLGTSAARLIIDELRTIGAPSGLIVELGCGGGLTSRLFCDAGYEALGVDLSHSLIEIARNRVPEATFRVGTFTTADIPPCIAVTAIGEVFNYTLDPANSPSIRREIFRRIYRALAPDGLLVFDMAGPDRTQPGGAQRTFTEGADWAVLAETEHDSARDLLIRRITTFRKLGELYRRDFEIHGLQLVDPEHITKSLHAAGFSVRVLDRYGPFVLPKGLVAFLAKKEP</sequence>
<accession>A0AA48LYN7</accession>
<reference evidence="3" key="1">
    <citation type="submission" date="2023-07" db="EMBL/GenBank/DDBJ databases">
        <authorList>
            <person name="Pelsma A.J. K."/>
        </authorList>
    </citation>
    <scope>NUCLEOTIDE SEQUENCE</scope>
</reference>
<dbReference type="InterPro" id="IPR041698">
    <property type="entry name" value="Methyltransf_25"/>
</dbReference>
<protein>
    <recommendedName>
        <fullName evidence="2">Methyltransferase domain-containing protein</fullName>
    </recommendedName>
</protein>